<dbReference type="Proteomes" id="UP000831787">
    <property type="component" value="Chromosome"/>
</dbReference>
<name>A0ABY4ERV6_9BACI</name>
<proteinExistence type="predicted"/>
<accession>A0ABY4ERV6</accession>
<dbReference type="RefSeq" id="WP_244711149.1">
    <property type="nucleotide sequence ID" value="NZ_CP095073.1"/>
</dbReference>
<evidence type="ECO:0000313" key="1">
    <source>
        <dbReference type="EMBL" id="UOQ44861.1"/>
    </source>
</evidence>
<dbReference type="EMBL" id="CP095073">
    <property type="protein sequence ID" value="UOQ44861.1"/>
    <property type="molecule type" value="Genomic_DNA"/>
</dbReference>
<evidence type="ECO:0000313" key="2">
    <source>
        <dbReference type="Proteomes" id="UP000831787"/>
    </source>
</evidence>
<protein>
    <submittedName>
        <fullName evidence="1">MFS transporter</fullName>
    </submittedName>
</protein>
<sequence>MFVHLYEYQINPENVEDFLHLQADVARIYQEYIACDFLFLQDMNDRGRWMEMNEFPSHTEYIRLMKNINDDSRIAHKWQEVRRLCAGDAFNERSFKTIRTSRDLLPAESFAKLYRYTIDPEKIDQYLHIQADAGSVYDQYIRGASRHLHDLNGNGDIVELQCFSSKRDYDSSMETVNETEQVQALWEEFLQTLTHGEDDITEESFIVHTFK</sequence>
<organism evidence="1 2">
    <name type="scientific">Halobacillus salinarum</name>
    <dbReference type="NCBI Taxonomy" id="2932257"/>
    <lineage>
        <taxon>Bacteria</taxon>
        <taxon>Bacillati</taxon>
        <taxon>Bacillota</taxon>
        <taxon>Bacilli</taxon>
        <taxon>Bacillales</taxon>
        <taxon>Bacillaceae</taxon>
        <taxon>Halobacillus</taxon>
    </lineage>
</organism>
<gene>
    <name evidence="1" type="ORF">MUN89_02590</name>
</gene>
<reference evidence="1 2" key="1">
    <citation type="submission" date="2022-04" db="EMBL/GenBank/DDBJ databases">
        <title>Halobacillus sp. isolated from saltern.</title>
        <authorList>
            <person name="Won M."/>
            <person name="Lee C.-M."/>
            <person name="Woen H.-Y."/>
            <person name="Kwon S.-W."/>
        </authorList>
    </citation>
    <scope>NUCLEOTIDE SEQUENCE [LARGE SCALE GENOMIC DNA]</scope>
    <source>
        <strain evidence="1 2">SSBR10-3</strain>
    </source>
</reference>
<keyword evidence="2" id="KW-1185">Reference proteome</keyword>